<dbReference type="GO" id="GO:0016020">
    <property type="term" value="C:membrane"/>
    <property type="evidence" value="ECO:0007669"/>
    <property type="project" value="UniProtKB-SubCell"/>
</dbReference>
<feature type="domain" description="Major facilitator superfamily (MFS) profile" evidence="7">
    <location>
        <begin position="173"/>
        <end position="654"/>
    </location>
</feature>
<dbReference type="Gene3D" id="1.20.1250.20">
    <property type="entry name" value="MFS general substrate transporter like domains"/>
    <property type="match status" value="2"/>
</dbReference>
<evidence type="ECO:0000256" key="1">
    <source>
        <dbReference type="ARBA" id="ARBA00004141"/>
    </source>
</evidence>
<reference evidence="8 9" key="1">
    <citation type="submission" date="2023-01" db="EMBL/GenBank/DDBJ databases">
        <title>Analysis of 21 Apiospora genomes using comparative genomics revels a genus with tremendous synthesis potential of carbohydrate active enzymes and secondary metabolites.</title>
        <authorList>
            <person name="Sorensen T."/>
        </authorList>
    </citation>
    <scope>NUCLEOTIDE SEQUENCE [LARGE SCALE GENOMIC DNA]</scope>
    <source>
        <strain evidence="8 9">CBS 117206</strain>
    </source>
</reference>
<feature type="transmembrane region" description="Helical" evidence="6">
    <location>
        <begin position="340"/>
        <end position="362"/>
    </location>
</feature>
<dbReference type="InterPro" id="IPR036259">
    <property type="entry name" value="MFS_trans_sf"/>
</dbReference>
<feature type="transmembrane region" description="Helical" evidence="6">
    <location>
        <begin position="272"/>
        <end position="295"/>
    </location>
</feature>
<dbReference type="Proteomes" id="UP001392437">
    <property type="component" value="Unassembled WGS sequence"/>
</dbReference>
<dbReference type="PANTHER" id="PTHR43791">
    <property type="entry name" value="PERMEASE-RELATED"/>
    <property type="match status" value="1"/>
</dbReference>
<evidence type="ECO:0000256" key="6">
    <source>
        <dbReference type="SAM" id="Phobius"/>
    </source>
</evidence>
<evidence type="ECO:0000256" key="5">
    <source>
        <dbReference type="ARBA" id="ARBA00023136"/>
    </source>
</evidence>
<comment type="caution">
    <text evidence="8">The sequence shown here is derived from an EMBL/GenBank/DDBJ whole genome shotgun (WGS) entry which is preliminary data.</text>
</comment>
<evidence type="ECO:0000259" key="7">
    <source>
        <dbReference type="PROSITE" id="PS50850"/>
    </source>
</evidence>
<dbReference type="PROSITE" id="PS50850">
    <property type="entry name" value="MFS"/>
    <property type="match status" value="1"/>
</dbReference>
<feature type="transmembrane region" description="Helical" evidence="6">
    <location>
        <begin position="218"/>
        <end position="238"/>
    </location>
</feature>
<feature type="transmembrane region" description="Helical" evidence="6">
    <location>
        <begin position="450"/>
        <end position="471"/>
    </location>
</feature>
<keyword evidence="2" id="KW-0813">Transport</keyword>
<keyword evidence="4 6" id="KW-1133">Transmembrane helix</keyword>
<feature type="transmembrane region" description="Helical" evidence="6">
    <location>
        <begin position="477"/>
        <end position="498"/>
    </location>
</feature>
<keyword evidence="3 6" id="KW-0812">Transmembrane</keyword>
<evidence type="ECO:0000313" key="8">
    <source>
        <dbReference type="EMBL" id="KAK8114586.1"/>
    </source>
</evidence>
<keyword evidence="9" id="KW-1185">Reference proteome</keyword>
<feature type="transmembrane region" description="Helical" evidence="6">
    <location>
        <begin position="505"/>
        <end position="530"/>
    </location>
</feature>
<feature type="transmembrane region" description="Helical" evidence="6">
    <location>
        <begin position="307"/>
        <end position="328"/>
    </location>
</feature>
<evidence type="ECO:0000256" key="4">
    <source>
        <dbReference type="ARBA" id="ARBA00022989"/>
    </source>
</evidence>
<comment type="subcellular location">
    <subcellularLocation>
        <location evidence="1">Membrane</location>
        <topology evidence="1">Multi-pass membrane protein</topology>
    </subcellularLocation>
</comment>
<protein>
    <submittedName>
        <fullName evidence="8">MFS general substrate transporter</fullName>
    </submittedName>
</protein>
<organism evidence="8 9">
    <name type="scientific">Apiospora kogelbergensis</name>
    <dbReference type="NCBI Taxonomy" id="1337665"/>
    <lineage>
        <taxon>Eukaryota</taxon>
        <taxon>Fungi</taxon>
        <taxon>Dikarya</taxon>
        <taxon>Ascomycota</taxon>
        <taxon>Pezizomycotina</taxon>
        <taxon>Sordariomycetes</taxon>
        <taxon>Xylariomycetidae</taxon>
        <taxon>Amphisphaeriales</taxon>
        <taxon>Apiosporaceae</taxon>
        <taxon>Apiospora</taxon>
    </lineage>
</organism>
<feature type="transmembrane region" description="Helical" evidence="6">
    <location>
        <begin position="550"/>
        <end position="570"/>
    </location>
</feature>
<dbReference type="AlphaFoldDB" id="A0AAW0QW27"/>
<dbReference type="Pfam" id="PF07690">
    <property type="entry name" value="MFS_1"/>
    <property type="match status" value="1"/>
</dbReference>
<dbReference type="GO" id="GO:0022857">
    <property type="term" value="F:transmembrane transporter activity"/>
    <property type="evidence" value="ECO:0007669"/>
    <property type="project" value="InterPro"/>
</dbReference>
<name>A0AAW0QW27_9PEZI</name>
<accession>A0AAW0QW27</accession>
<dbReference type="InterPro" id="IPR020846">
    <property type="entry name" value="MFS_dom"/>
</dbReference>
<feature type="transmembrane region" description="Helical" evidence="6">
    <location>
        <begin position="245"/>
        <end position="266"/>
    </location>
</feature>
<gene>
    <name evidence="8" type="ORF">PG999_006655</name>
</gene>
<dbReference type="PANTHER" id="PTHR43791:SF54">
    <property type="entry name" value="MAJOR FACILITATOR SUPERFAMILY (MFS) PROFILE DOMAIN-CONTAINING PROTEIN-RELATED"/>
    <property type="match status" value="1"/>
</dbReference>
<keyword evidence="5 6" id="KW-0472">Membrane</keyword>
<dbReference type="SUPFAM" id="SSF103473">
    <property type="entry name" value="MFS general substrate transporter"/>
    <property type="match status" value="1"/>
</dbReference>
<evidence type="ECO:0000256" key="2">
    <source>
        <dbReference type="ARBA" id="ARBA00022448"/>
    </source>
</evidence>
<proteinExistence type="predicted"/>
<dbReference type="EMBL" id="JAQQWP010000006">
    <property type="protein sequence ID" value="KAK8114586.1"/>
    <property type="molecule type" value="Genomic_DNA"/>
</dbReference>
<evidence type="ECO:0000313" key="9">
    <source>
        <dbReference type="Proteomes" id="UP001392437"/>
    </source>
</evidence>
<evidence type="ECO:0000256" key="3">
    <source>
        <dbReference type="ARBA" id="ARBA00022692"/>
    </source>
</evidence>
<sequence length="654" mass="72075">MPAFAPSVHKYRQQEVTCEDGMVLPCIGVPTYAKASDTGRLRAIADIIVPFLLLARGHGTYNLPGLSNNLVLLTAGRTSWNLPTFTFSQLSSSIYPLTPDSLVNGAVASWYPLPLLEGTSQVKMGDIMQKATLAAHNLSKRSNGSTTSLGRAAVLESDAVLDRRLLWKRDFVLVPIMGVLYTLLFLDRTNIANARALGIGSPTGLEASLGMPSNGYNIALAIFYVPFVLAEIPANLILNQDKIRPGLFLGGQMTLLGILGMCQGLTKSYGGLLAVRFFMGTFEASLPAGATYMISMYYTKKEASLRFAWFFNFALAGPLFSGLLAYAIQNLEGTRGYPGWRWVFIIEGLMTVVFSIPVIIFCPNFPHQAQSWFLKPTERERVLAHLEASRGVETRSSASDQVSICKVLVDWRIHLFTLCFFCCDITAASMSAFSPTILTELGWTNTVAQLMAMPVWASGMVSSFLVTWLASRLNLRTPFVLGAIIFQLVGWIIMRVYAPKAGVRYLALFLMYLAVGMAWMMGFGNCANFVSGNVFIQDEAPRYETGFTTGLVFTIGGAVLVGSVCMLLAMKNKRRKQLRSQMTAAERDSHDEVFFHTQHIICGYLRDDHSDKLTIELSCKVTATNDAIGSLPCRGKFLITQIVRTDWSTEFFLV</sequence>
<dbReference type="InterPro" id="IPR011701">
    <property type="entry name" value="MFS"/>
</dbReference>